<protein>
    <submittedName>
        <fullName evidence="3">Uncharacterized protein</fullName>
    </submittedName>
</protein>
<evidence type="ECO:0000313" key="4">
    <source>
        <dbReference type="Proteomes" id="UP000236311"/>
    </source>
</evidence>
<keyword evidence="2" id="KW-0472">Membrane</keyword>
<name>A0A2K4ZCK6_9FIRM</name>
<organism evidence="3 4">
    <name type="scientific">Acetatifactor muris</name>
    <dbReference type="NCBI Taxonomy" id="879566"/>
    <lineage>
        <taxon>Bacteria</taxon>
        <taxon>Bacillati</taxon>
        <taxon>Bacillota</taxon>
        <taxon>Clostridia</taxon>
        <taxon>Lachnospirales</taxon>
        <taxon>Lachnospiraceae</taxon>
        <taxon>Acetatifactor</taxon>
    </lineage>
</organism>
<feature type="region of interest" description="Disordered" evidence="1">
    <location>
        <begin position="44"/>
        <end position="64"/>
    </location>
</feature>
<keyword evidence="4" id="KW-1185">Reference proteome</keyword>
<evidence type="ECO:0000313" key="3">
    <source>
        <dbReference type="EMBL" id="SOY28199.1"/>
    </source>
</evidence>
<proteinExistence type="predicted"/>
<dbReference type="EMBL" id="OFSM01000004">
    <property type="protein sequence ID" value="SOY28199.1"/>
    <property type="molecule type" value="Genomic_DNA"/>
</dbReference>
<reference evidence="3 4" key="1">
    <citation type="submission" date="2018-01" db="EMBL/GenBank/DDBJ databases">
        <authorList>
            <person name="Gaut B.S."/>
            <person name="Morton B.R."/>
            <person name="Clegg M.T."/>
            <person name="Duvall M.R."/>
        </authorList>
    </citation>
    <scope>NUCLEOTIDE SEQUENCE [LARGE SCALE GENOMIC DNA]</scope>
    <source>
        <strain evidence="3">GP69</strain>
    </source>
</reference>
<keyword evidence="2" id="KW-1133">Transmembrane helix</keyword>
<dbReference type="RefSeq" id="WP_103238311.1">
    <property type="nucleotide sequence ID" value="NZ_JANJZD010000004.1"/>
</dbReference>
<evidence type="ECO:0000256" key="2">
    <source>
        <dbReference type="SAM" id="Phobius"/>
    </source>
</evidence>
<keyword evidence="2" id="KW-0812">Transmembrane</keyword>
<feature type="transmembrane region" description="Helical" evidence="2">
    <location>
        <begin position="74"/>
        <end position="93"/>
    </location>
</feature>
<evidence type="ECO:0000256" key="1">
    <source>
        <dbReference type="SAM" id="MobiDB-lite"/>
    </source>
</evidence>
<dbReference type="AlphaFoldDB" id="A0A2K4ZCK6"/>
<sequence>MREAGAKKLYAAITNVRDEFVEEAQAVKLNQGQEVRPKQTLKLNRGQTVRRHGEQTAGLNQGQTVTRNRREAAWLKRCVPVLVSALCLVLALGTGRRLLSEQADRNGGQGNGSFWGSGDSSLLEERREEFTPEFSEEAKSVFDGVPGVMKVYRTLDNQWFLAEDMSDFSQVLTEETIYVVPGSGRGIDGPKEDGAYAVYTLDENGMPQWGASVYGGDMVPSQFNGLTYDIIEEDLAGIDYEDYIITQSTRLYTVFVWARCREGGDMFITYPARPEFLGLENRGRYTLEELRYILAEAYRDSEDEQWAGRY</sequence>
<dbReference type="OrthoDB" id="2048253at2"/>
<gene>
    <name evidence="3" type="ORF">AMURIS_00906</name>
</gene>
<dbReference type="Proteomes" id="UP000236311">
    <property type="component" value="Unassembled WGS sequence"/>
</dbReference>
<feature type="region of interest" description="Disordered" evidence="1">
    <location>
        <begin position="102"/>
        <end position="130"/>
    </location>
</feature>
<accession>A0A2K4ZCK6</accession>